<evidence type="ECO:0000313" key="1">
    <source>
        <dbReference type="EnsemblPlants" id="KQK86245"/>
    </source>
</evidence>
<dbReference type="Proteomes" id="UP000004995">
    <property type="component" value="Unassembled WGS sequence"/>
</dbReference>
<dbReference type="InParanoid" id="K4AH84"/>
<reference evidence="1" key="2">
    <citation type="submission" date="2018-08" db="UniProtKB">
        <authorList>
            <consortium name="EnsemblPlants"/>
        </authorList>
    </citation>
    <scope>IDENTIFICATION</scope>
    <source>
        <strain evidence="1">Yugu1</strain>
    </source>
</reference>
<dbReference type="Gramene" id="KQK86245">
    <property type="protein sequence ID" value="KQK86245"/>
    <property type="gene ID" value="SETIT_038241mg"/>
</dbReference>
<name>K4AH84_SETIT</name>
<keyword evidence="2" id="KW-1185">Reference proteome</keyword>
<organism evidence="1 2">
    <name type="scientific">Setaria italica</name>
    <name type="common">Foxtail millet</name>
    <name type="synonym">Panicum italicum</name>
    <dbReference type="NCBI Taxonomy" id="4555"/>
    <lineage>
        <taxon>Eukaryota</taxon>
        <taxon>Viridiplantae</taxon>
        <taxon>Streptophyta</taxon>
        <taxon>Embryophyta</taxon>
        <taxon>Tracheophyta</taxon>
        <taxon>Spermatophyta</taxon>
        <taxon>Magnoliopsida</taxon>
        <taxon>Liliopsida</taxon>
        <taxon>Poales</taxon>
        <taxon>Poaceae</taxon>
        <taxon>PACMAD clade</taxon>
        <taxon>Panicoideae</taxon>
        <taxon>Panicodae</taxon>
        <taxon>Paniceae</taxon>
        <taxon>Cenchrinae</taxon>
        <taxon>Setaria</taxon>
    </lineage>
</organism>
<dbReference type="EMBL" id="AGNK02005292">
    <property type="status" value="NOT_ANNOTATED_CDS"/>
    <property type="molecule type" value="Genomic_DNA"/>
</dbReference>
<dbReference type="EnsemblPlants" id="KQK86245">
    <property type="protein sequence ID" value="KQK86245"/>
    <property type="gene ID" value="SETIT_038241mg"/>
</dbReference>
<dbReference type="HOGENOM" id="CLU_2431185_0_0_1"/>
<reference evidence="2" key="1">
    <citation type="journal article" date="2012" name="Nat. Biotechnol.">
        <title>Reference genome sequence of the model plant Setaria.</title>
        <authorList>
            <person name="Bennetzen J.L."/>
            <person name="Schmutz J."/>
            <person name="Wang H."/>
            <person name="Percifield R."/>
            <person name="Hawkins J."/>
            <person name="Pontaroli A.C."/>
            <person name="Estep M."/>
            <person name="Feng L."/>
            <person name="Vaughn J.N."/>
            <person name="Grimwood J."/>
            <person name="Jenkins J."/>
            <person name="Barry K."/>
            <person name="Lindquist E."/>
            <person name="Hellsten U."/>
            <person name="Deshpande S."/>
            <person name="Wang X."/>
            <person name="Wu X."/>
            <person name="Mitros T."/>
            <person name="Triplett J."/>
            <person name="Yang X."/>
            <person name="Ye C.Y."/>
            <person name="Mauro-Herrera M."/>
            <person name="Wang L."/>
            <person name="Li P."/>
            <person name="Sharma M."/>
            <person name="Sharma R."/>
            <person name="Ronald P.C."/>
            <person name="Panaud O."/>
            <person name="Kellogg E.A."/>
            <person name="Brutnell T.P."/>
            <person name="Doust A.N."/>
            <person name="Tuskan G.A."/>
            <person name="Rokhsar D."/>
            <person name="Devos K.M."/>
        </authorList>
    </citation>
    <scope>NUCLEOTIDE SEQUENCE [LARGE SCALE GENOMIC DNA]</scope>
    <source>
        <strain evidence="2">cv. Yugu1</strain>
    </source>
</reference>
<accession>K4AH84</accession>
<dbReference type="AlphaFoldDB" id="K4AH84"/>
<protein>
    <submittedName>
        <fullName evidence="1">Uncharacterized protein</fullName>
    </submittedName>
</protein>
<proteinExistence type="predicted"/>
<sequence length="91" mass="10281">MVLPYQKNLDQKPACATELSVEQYNEHGSLDATTLSEAAPLLTMWGQAMQASCISESARYNIMPYFFQLLDAKRLEHGSTDRCMSRLMFKG</sequence>
<evidence type="ECO:0000313" key="2">
    <source>
        <dbReference type="Proteomes" id="UP000004995"/>
    </source>
</evidence>